<dbReference type="OrthoDB" id="9801656at2"/>
<dbReference type="Pfam" id="PF13302">
    <property type="entry name" value="Acetyltransf_3"/>
    <property type="match status" value="1"/>
</dbReference>
<dbReference type="InterPro" id="IPR016181">
    <property type="entry name" value="Acyl_CoA_acyltransferase"/>
</dbReference>
<dbReference type="SUPFAM" id="SSF55729">
    <property type="entry name" value="Acyl-CoA N-acyltransferases (Nat)"/>
    <property type="match status" value="1"/>
</dbReference>
<dbReference type="Gene3D" id="3.40.630.30">
    <property type="match status" value="1"/>
</dbReference>
<dbReference type="EMBL" id="RXZH01000001">
    <property type="protein sequence ID" value="RTZ17415.1"/>
    <property type="molecule type" value="Genomic_DNA"/>
</dbReference>
<evidence type="ECO:0000259" key="1">
    <source>
        <dbReference type="PROSITE" id="PS51186"/>
    </source>
</evidence>
<name>A0A432D0L3_9VIBR</name>
<dbReference type="GO" id="GO:0016747">
    <property type="term" value="F:acyltransferase activity, transferring groups other than amino-acyl groups"/>
    <property type="evidence" value="ECO:0007669"/>
    <property type="project" value="InterPro"/>
</dbReference>
<dbReference type="PROSITE" id="PS51186">
    <property type="entry name" value="GNAT"/>
    <property type="match status" value="1"/>
</dbReference>
<organism evidence="2 3">
    <name type="scientific">Vibrio aquaticus</name>
    <dbReference type="NCBI Taxonomy" id="2496559"/>
    <lineage>
        <taxon>Bacteria</taxon>
        <taxon>Pseudomonadati</taxon>
        <taxon>Pseudomonadota</taxon>
        <taxon>Gammaproteobacteria</taxon>
        <taxon>Vibrionales</taxon>
        <taxon>Vibrionaceae</taxon>
        <taxon>Vibrio</taxon>
    </lineage>
</organism>
<proteinExistence type="predicted"/>
<dbReference type="Proteomes" id="UP000268973">
    <property type="component" value="Unassembled WGS sequence"/>
</dbReference>
<protein>
    <submittedName>
        <fullName evidence="2">N-acetyltransferase</fullName>
    </submittedName>
</protein>
<gene>
    <name evidence="2" type="ORF">EJ063_01135</name>
</gene>
<sequence>MSSKKEFAEITLELLSLDDAEQLLAFESDNKGWFDQFIPPREENFYSLHGVQAHIQEFLLDYKCRQLLPLLIKDRNHTILGRLNFTNLDFKKNTAHVGYRVGQKYVSMGVATQALERGIAILKTQGIGRLFAYVEVSNKASQKVLLSNGFHRIRVVENYAKLNGNDIECIEYSIKLNVV</sequence>
<dbReference type="InterPro" id="IPR000182">
    <property type="entry name" value="GNAT_dom"/>
</dbReference>
<keyword evidence="3" id="KW-1185">Reference proteome</keyword>
<reference evidence="2 3" key="1">
    <citation type="submission" date="2018-12" db="EMBL/GenBank/DDBJ databases">
        <title>Vibrio sp. isolated from China Sea.</title>
        <authorList>
            <person name="Li Y."/>
        </authorList>
    </citation>
    <scope>NUCLEOTIDE SEQUENCE [LARGE SCALE GENOMIC DNA]</scope>
    <source>
        <strain evidence="2 3">BEI207</strain>
    </source>
</reference>
<feature type="domain" description="N-acetyltransferase" evidence="1">
    <location>
        <begin position="10"/>
        <end position="177"/>
    </location>
</feature>
<dbReference type="PANTHER" id="PTHR46067:SF27">
    <property type="entry name" value="ACYL-COA N-ACYLTRANSFERASES (NAT) SUPERFAMILY PROTEIN"/>
    <property type="match status" value="1"/>
</dbReference>
<evidence type="ECO:0000313" key="2">
    <source>
        <dbReference type="EMBL" id="RTZ17415.1"/>
    </source>
</evidence>
<dbReference type="PANTHER" id="PTHR46067">
    <property type="entry name" value="ACYL-COA N-ACYLTRANSFERASES (NAT) SUPERFAMILY PROTEIN"/>
    <property type="match status" value="1"/>
</dbReference>
<keyword evidence="2" id="KW-0808">Transferase</keyword>
<dbReference type="RefSeq" id="WP_126572171.1">
    <property type="nucleotide sequence ID" value="NZ_RXZH01000001.1"/>
</dbReference>
<accession>A0A432D0L3</accession>
<dbReference type="AlphaFoldDB" id="A0A432D0L3"/>
<comment type="caution">
    <text evidence="2">The sequence shown here is derived from an EMBL/GenBank/DDBJ whole genome shotgun (WGS) entry which is preliminary data.</text>
</comment>
<evidence type="ECO:0000313" key="3">
    <source>
        <dbReference type="Proteomes" id="UP000268973"/>
    </source>
</evidence>